<gene>
    <name evidence="1" type="ORF">E8A74_31790</name>
</gene>
<accession>A0A4U1J3E0</accession>
<evidence type="ECO:0000313" key="1">
    <source>
        <dbReference type="EMBL" id="TKD01184.1"/>
    </source>
</evidence>
<proteinExistence type="predicted"/>
<keyword evidence="2" id="KW-1185">Reference proteome</keyword>
<dbReference type="EMBL" id="SSMQ01000041">
    <property type="protein sequence ID" value="TKD01184.1"/>
    <property type="molecule type" value="Genomic_DNA"/>
</dbReference>
<dbReference type="Proteomes" id="UP000309215">
    <property type="component" value="Unassembled WGS sequence"/>
</dbReference>
<comment type="caution">
    <text evidence="1">The sequence shown here is derived from an EMBL/GenBank/DDBJ whole genome shotgun (WGS) entry which is preliminary data.</text>
</comment>
<dbReference type="RefSeq" id="WP_136932876.1">
    <property type="nucleotide sequence ID" value="NZ_SSMQ01000041.1"/>
</dbReference>
<name>A0A4U1J3E0_9BACT</name>
<sequence>MNHGELGEFVEALRREAASASARAIELEGAGAGQGIAPAPVSIERIEIDIPASIICHARGVRIGLRRPRAAHLLSRIVVVLAPRADALEERA</sequence>
<evidence type="ECO:0000313" key="2">
    <source>
        <dbReference type="Proteomes" id="UP000309215"/>
    </source>
</evidence>
<protein>
    <submittedName>
        <fullName evidence="1">Uncharacterized protein</fullName>
    </submittedName>
</protein>
<organism evidence="1 2">
    <name type="scientific">Polyangium fumosum</name>
    <dbReference type="NCBI Taxonomy" id="889272"/>
    <lineage>
        <taxon>Bacteria</taxon>
        <taxon>Pseudomonadati</taxon>
        <taxon>Myxococcota</taxon>
        <taxon>Polyangia</taxon>
        <taxon>Polyangiales</taxon>
        <taxon>Polyangiaceae</taxon>
        <taxon>Polyangium</taxon>
    </lineage>
</organism>
<dbReference type="AlphaFoldDB" id="A0A4U1J3E0"/>
<reference evidence="1 2" key="1">
    <citation type="submission" date="2019-04" db="EMBL/GenBank/DDBJ databases">
        <authorList>
            <person name="Li Y."/>
            <person name="Wang J."/>
        </authorList>
    </citation>
    <scope>NUCLEOTIDE SEQUENCE [LARGE SCALE GENOMIC DNA]</scope>
    <source>
        <strain evidence="1 2">DSM 14668</strain>
    </source>
</reference>